<dbReference type="EC" id="2.7.11.22" evidence="2"/>
<evidence type="ECO:0000313" key="15">
    <source>
        <dbReference type="Proteomes" id="UP000033483"/>
    </source>
</evidence>
<dbReference type="PROSITE" id="PS00108">
    <property type="entry name" value="PROTEIN_KINASE_ST"/>
    <property type="match status" value="1"/>
</dbReference>
<dbReference type="SMART" id="SM00220">
    <property type="entry name" value="S_TKc"/>
    <property type="match status" value="1"/>
</dbReference>
<gene>
    <name evidence="14" type="ORF">TD95_004929</name>
</gene>
<comment type="caution">
    <text evidence="14">The sequence shown here is derived from an EMBL/GenBank/DDBJ whole genome shotgun (WGS) entry which is preliminary data.</text>
</comment>
<dbReference type="EMBL" id="LAEV01001774">
    <property type="protein sequence ID" value="KKA27370.1"/>
    <property type="molecule type" value="Genomic_DNA"/>
</dbReference>
<evidence type="ECO:0000256" key="12">
    <source>
        <dbReference type="SAM" id="MobiDB-lite"/>
    </source>
</evidence>
<dbReference type="InterPro" id="IPR017441">
    <property type="entry name" value="Protein_kinase_ATP_BS"/>
</dbReference>
<feature type="binding site" evidence="10">
    <location>
        <position position="153"/>
    </location>
    <ligand>
        <name>ATP</name>
        <dbReference type="ChEBI" id="CHEBI:30616"/>
    </ligand>
</feature>
<keyword evidence="5 10" id="KW-0547">Nucleotide-binding</keyword>
<keyword evidence="3 11" id="KW-0723">Serine/threonine-protein kinase</keyword>
<dbReference type="SUPFAM" id="SSF56112">
    <property type="entry name" value="Protein kinase-like (PK-like)"/>
    <property type="match status" value="1"/>
</dbReference>
<evidence type="ECO:0000256" key="9">
    <source>
        <dbReference type="ARBA" id="ARBA00048367"/>
    </source>
</evidence>
<comment type="similarity">
    <text evidence="1">Belongs to the protein kinase superfamily. CMGC Ser/Thr protein kinase family. CDC2/CDKX subfamily.</text>
</comment>
<feature type="domain" description="Protein kinase" evidence="13">
    <location>
        <begin position="124"/>
        <end position="431"/>
    </location>
</feature>
<feature type="region of interest" description="Disordered" evidence="12">
    <location>
        <begin position="1"/>
        <end position="67"/>
    </location>
</feature>
<dbReference type="InterPro" id="IPR011009">
    <property type="entry name" value="Kinase-like_dom_sf"/>
</dbReference>
<feature type="region of interest" description="Disordered" evidence="12">
    <location>
        <begin position="81"/>
        <end position="112"/>
    </location>
</feature>
<dbReference type="InterPro" id="IPR000719">
    <property type="entry name" value="Prot_kinase_dom"/>
</dbReference>
<dbReference type="PROSITE" id="PS00107">
    <property type="entry name" value="PROTEIN_KINASE_ATP"/>
    <property type="match status" value="1"/>
</dbReference>
<organism evidence="14 15">
    <name type="scientific">Thielaviopsis punctulata</name>
    <dbReference type="NCBI Taxonomy" id="72032"/>
    <lineage>
        <taxon>Eukaryota</taxon>
        <taxon>Fungi</taxon>
        <taxon>Dikarya</taxon>
        <taxon>Ascomycota</taxon>
        <taxon>Pezizomycotina</taxon>
        <taxon>Sordariomycetes</taxon>
        <taxon>Hypocreomycetidae</taxon>
        <taxon>Microascales</taxon>
        <taxon>Ceratocystidaceae</taxon>
        <taxon>Thielaviopsis</taxon>
    </lineage>
</organism>
<evidence type="ECO:0000256" key="11">
    <source>
        <dbReference type="RuleBase" id="RU000304"/>
    </source>
</evidence>
<evidence type="ECO:0000256" key="4">
    <source>
        <dbReference type="ARBA" id="ARBA00022679"/>
    </source>
</evidence>
<keyword evidence="4" id="KW-0808">Transferase</keyword>
<evidence type="ECO:0000256" key="2">
    <source>
        <dbReference type="ARBA" id="ARBA00012425"/>
    </source>
</evidence>
<reference evidence="14 15" key="1">
    <citation type="submission" date="2015-03" db="EMBL/GenBank/DDBJ databases">
        <authorList>
            <person name="Radwan O."/>
            <person name="Al-Naeli F.A."/>
            <person name="Rendon G.A."/>
            <person name="Fields C."/>
        </authorList>
    </citation>
    <scope>NUCLEOTIDE SEQUENCE [LARGE SCALE GENOMIC DNA]</scope>
    <source>
        <strain evidence="14">CR-DP1</strain>
    </source>
</reference>
<evidence type="ECO:0000256" key="10">
    <source>
        <dbReference type="PROSITE-ProRule" id="PRU10141"/>
    </source>
</evidence>
<evidence type="ECO:0000313" key="14">
    <source>
        <dbReference type="EMBL" id="KKA27370.1"/>
    </source>
</evidence>
<dbReference type="Gene3D" id="3.30.200.20">
    <property type="entry name" value="Phosphorylase Kinase, domain 1"/>
    <property type="match status" value="1"/>
</dbReference>
<dbReference type="Proteomes" id="UP000033483">
    <property type="component" value="Unassembled WGS sequence"/>
</dbReference>
<dbReference type="GO" id="GO:0007346">
    <property type="term" value="P:regulation of mitotic cell cycle"/>
    <property type="evidence" value="ECO:0007669"/>
    <property type="project" value="TreeGrafter"/>
</dbReference>
<name>A0A0F4ZAP6_9PEZI</name>
<sequence length="470" mass="53316">MNSRWAASDPQLEARAKARKQEKESRKRRLKREKEEEQTRQDAAHDLEQSQTTDTNKRSDPNDQDGLAIKRRRLSVHVQPDQLPLQPPPETDPQQQQQQQQQPLPQLRFYGGTFGPPGNGWGAYEKMNDIGQGAYGSVIRVRRLANDKVFAIKRLKPEVMGSSAQVMSLPTTGMREIEILRNCNHRNVVKMVDVVSGSGGPSIDSVSIVLEFIEHDLRTILATMPDKFQPSEVKTLMLQLFTGLDYLHSSWIIHRDLKPANILLTNRGVLKIADFGMARYIGNPPPRDLTRHIVTLWYRAPELLLGTKSYSSSIDMWSAGCIFYELVTKATLFPHSTEALVMQNMLSLCGPWSPHKWPDMRRLANYKLFNLGAVEHRDANPATAVTMHLTLEKRLPTHDLVPGLPELLCNLLTPCPHSRMSAKKALESDYFSQRPRPKQESLFPTFPSKAGLEKRIVYDEPPAPARQKLN</sequence>
<dbReference type="AlphaFoldDB" id="A0A0F4ZAP6"/>
<feature type="compositionally biased region" description="Basic and acidic residues" evidence="12">
    <location>
        <begin position="32"/>
        <end position="48"/>
    </location>
</feature>
<dbReference type="GO" id="GO:0005634">
    <property type="term" value="C:nucleus"/>
    <property type="evidence" value="ECO:0007669"/>
    <property type="project" value="TreeGrafter"/>
</dbReference>
<dbReference type="GO" id="GO:0004693">
    <property type="term" value="F:cyclin-dependent protein serine/threonine kinase activity"/>
    <property type="evidence" value="ECO:0007669"/>
    <property type="project" value="UniProtKB-EC"/>
</dbReference>
<keyword evidence="6" id="KW-0418">Kinase</keyword>
<dbReference type="PANTHER" id="PTHR24056">
    <property type="entry name" value="CELL DIVISION PROTEIN KINASE"/>
    <property type="match status" value="1"/>
</dbReference>
<feature type="compositionally biased region" description="Low complexity" evidence="12">
    <location>
        <begin position="92"/>
        <end position="107"/>
    </location>
</feature>
<protein>
    <recommendedName>
        <fullName evidence="2">cyclin-dependent kinase</fullName>
        <ecNumber evidence="2">2.7.11.22</ecNumber>
    </recommendedName>
</protein>
<feature type="compositionally biased region" description="Basic and acidic residues" evidence="12">
    <location>
        <begin position="12"/>
        <end position="25"/>
    </location>
</feature>
<dbReference type="InterPro" id="IPR008271">
    <property type="entry name" value="Ser/Thr_kinase_AS"/>
</dbReference>
<dbReference type="Pfam" id="PF00069">
    <property type="entry name" value="Pkinase"/>
    <property type="match status" value="1"/>
</dbReference>
<dbReference type="OrthoDB" id="1732493at2759"/>
<keyword evidence="15" id="KW-1185">Reference proteome</keyword>
<dbReference type="InterPro" id="IPR050108">
    <property type="entry name" value="CDK"/>
</dbReference>
<dbReference type="PROSITE" id="PS50011">
    <property type="entry name" value="PROTEIN_KINASE_DOM"/>
    <property type="match status" value="1"/>
</dbReference>
<evidence type="ECO:0000256" key="1">
    <source>
        <dbReference type="ARBA" id="ARBA00006485"/>
    </source>
</evidence>
<evidence type="ECO:0000256" key="5">
    <source>
        <dbReference type="ARBA" id="ARBA00022741"/>
    </source>
</evidence>
<dbReference type="GO" id="GO:0005524">
    <property type="term" value="F:ATP binding"/>
    <property type="evidence" value="ECO:0007669"/>
    <property type="project" value="UniProtKB-UniRule"/>
</dbReference>
<keyword evidence="7 10" id="KW-0067">ATP-binding</keyword>
<accession>A0A0F4ZAP6</accession>
<dbReference type="Gene3D" id="1.10.510.10">
    <property type="entry name" value="Transferase(Phosphotransferase) domain 1"/>
    <property type="match status" value="1"/>
</dbReference>
<dbReference type="PANTHER" id="PTHR24056:SF107">
    <property type="entry name" value="CYCLIN-DEPENDENT KINASE 11A-RELATED"/>
    <property type="match status" value="1"/>
</dbReference>
<dbReference type="FunFam" id="1.10.510.10:FF:000624">
    <property type="entry name" value="Mitogen-activated protein kinase"/>
    <property type="match status" value="1"/>
</dbReference>
<evidence type="ECO:0000256" key="7">
    <source>
        <dbReference type="ARBA" id="ARBA00022840"/>
    </source>
</evidence>
<evidence type="ECO:0000256" key="6">
    <source>
        <dbReference type="ARBA" id="ARBA00022777"/>
    </source>
</evidence>
<evidence type="ECO:0000259" key="13">
    <source>
        <dbReference type="PROSITE" id="PS50011"/>
    </source>
</evidence>
<proteinExistence type="inferred from homology"/>
<comment type="catalytic activity">
    <reaction evidence="8">
        <text>L-threonyl-[protein] + ATP = O-phospho-L-threonyl-[protein] + ADP + H(+)</text>
        <dbReference type="Rhea" id="RHEA:46608"/>
        <dbReference type="Rhea" id="RHEA-COMP:11060"/>
        <dbReference type="Rhea" id="RHEA-COMP:11605"/>
        <dbReference type="ChEBI" id="CHEBI:15378"/>
        <dbReference type="ChEBI" id="CHEBI:30013"/>
        <dbReference type="ChEBI" id="CHEBI:30616"/>
        <dbReference type="ChEBI" id="CHEBI:61977"/>
        <dbReference type="ChEBI" id="CHEBI:456216"/>
        <dbReference type="EC" id="2.7.11.22"/>
    </reaction>
</comment>
<comment type="catalytic activity">
    <reaction evidence="9">
        <text>L-seryl-[protein] + ATP = O-phospho-L-seryl-[protein] + ADP + H(+)</text>
        <dbReference type="Rhea" id="RHEA:17989"/>
        <dbReference type="Rhea" id="RHEA-COMP:9863"/>
        <dbReference type="Rhea" id="RHEA-COMP:11604"/>
        <dbReference type="ChEBI" id="CHEBI:15378"/>
        <dbReference type="ChEBI" id="CHEBI:29999"/>
        <dbReference type="ChEBI" id="CHEBI:30616"/>
        <dbReference type="ChEBI" id="CHEBI:83421"/>
        <dbReference type="ChEBI" id="CHEBI:456216"/>
        <dbReference type="EC" id="2.7.11.22"/>
    </reaction>
</comment>
<evidence type="ECO:0000256" key="3">
    <source>
        <dbReference type="ARBA" id="ARBA00022527"/>
    </source>
</evidence>
<evidence type="ECO:0000256" key="8">
    <source>
        <dbReference type="ARBA" id="ARBA00047811"/>
    </source>
</evidence>